<dbReference type="GO" id="GO:0006508">
    <property type="term" value="P:proteolysis"/>
    <property type="evidence" value="ECO:0007669"/>
    <property type="project" value="UniProtKB-KW"/>
</dbReference>
<dbReference type="PANTHER" id="PTHR46143:SF1">
    <property type="entry name" value="CALPAIN-7"/>
    <property type="match status" value="1"/>
</dbReference>
<dbReference type="STRING" id="1754191.A0A1Y1VBY0"/>
<dbReference type="InterPro" id="IPR022682">
    <property type="entry name" value="Calpain_domain_III"/>
</dbReference>
<comment type="caution">
    <text evidence="5">The sequence shown here is derived from an EMBL/GenBank/DDBJ whole genome shotgun (WGS) entry which is preliminary data.</text>
</comment>
<sequence>MGTWNSENAGGSISNYTFYKNPQFKLNIYPTLGENGFLKAIAKTKNNLPVNIRLVGGGNRVSTVSKSDITSGAYRHGHCSFEILSIEPGDYTIIISTFHKNEEGEFSLTIGCSIPFSLTAIPPEGDGMLETVIDGQWIQGVTAMGCVHYNNYFKNPTYKITVNEPTYILIRLQIQTMKPPGMHVAIFKLKEDDTPDAEIASSGAYSNLIQGVLTNKILLMPESEYIIIFSTWEPSPGPFTAFIYTSNMIEIQEICHN</sequence>
<reference evidence="5 6" key="2">
    <citation type="submission" date="2016-08" db="EMBL/GenBank/DDBJ databases">
        <title>Pervasive Adenine N6-methylation of Active Genes in Fungi.</title>
        <authorList>
            <consortium name="DOE Joint Genome Institute"/>
            <person name="Mondo S.J."/>
            <person name="Dannebaum R.O."/>
            <person name="Kuo R.C."/>
            <person name="Labutti K."/>
            <person name="Haridas S."/>
            <person name="Kuo A."/>
            <person name="Salamov A."/>
            <person name="Ahrendt S.R."/>
            <person name="Lipzen A."/>
            <person name="Sullivan W."/>
            <person name="Andreopoulos W.B."/>
            <person name="Clum A."/>
            <person name="Lindquist E."/>
            <person name="Daum C."/>
            <person name="Ramamoorthy G.K."/>
            <person name="Gryganskyi A."/>
            <person name="Culley D."/>
            <person name="Magnuson J.K."/>
            <person name="James T.Y."/>
            <person name="O'Malley M.A."/>
            <person name="Stajich J.E."/>
            <person name="Spatafora J.W."/>
            <person name="Visel A."/>
            <person name="Grigoriev I.V."/>
        </authorList>
    </citation>
    <scope>NUCLEOTIDE SEQUENCE [LARGE SCALE GENOMIC DNA]</scope>
    <source>
        <strain evidence="6">finn</strain>
    </source>
</reference>
<organism evidence="5 6">
    <name type="scientific">Piromyces finnis</name>
    <dbReference type="NCBI Taxonomy" id="1754191"/>
    <lineage>
        <taxon>Eukaryota</taxon>
        <taxon>Fungi</taxon>
        <taxon>Fungi incertae sedis</taxon>
        <taxon>Chytridiomycota</taxon>
        <taxon>Chytridiomycota incertae sedis</taxon>
        <taxon>Neocallimastigomycetes</taxon>
        <taxon>Neocallimastigales</taxon>
        <taxon>Neocallimastigaceae</taxon>
        <taxon>Piromyces</taxon>
    </lineage>
</organism>
<dbReference type="SUPFAM" id="SSF49758">
    <property type="entry name" value="Calpain large subunit, middle domain (domain III)"/>
    <property type="match status" value="2"/>
</dbReference>
<keyword evidence="6" id="KW-1185">Reference proteome</keyword>
<reference evidence="5 6" key="1">
    <citation type="submission" date="2016-08" db="EMBL/GenBank/DDBJ databases">
        <title>Genomes of anaerobic fungi encode conserved fungal cellulosomes for biomass hydrolysis.</title>
        <authorList>
            <consortium name="DOE Joint Genome Institute"/>
            <person name="Haitjema C.H."/>
            <person name="Gilmore S.P."/>
            <person name="Henske J.K."/>
            <person name="Solomon K.V."/>
            <person name="De Groot R."/>
            <person name="Kuo A."/>
            <person name="Mondo S.J."/>
            <person name="Salamov A.A."/>
            <person name="Labutti K."/>
            <person name="Zhao Z."/>
            <person name="Chiniquy J."/>
            <person name="Barry K."/>
            <person name="Brewer H.M."/>
            <person name="Purvine S.O."/>
            <person name="Wright A.T."/>
            <person name="Boxma B."/>
            <person name="Van Alen T."/>
            <person name="Hackstein J.H."/>
            <person name="Baker S.E."/>
            <person name="Grigoriev I.V."/>
            <person name="O'Malley M.A."/>
        </authorList>
    </citation>
    <scope>NUCLEOTIDE SEQUENCE [LARGE SCALE GENOMIC DNA]</scope>
    <source>
        <strain evidence="6">finn</strain>
    </source>
</reference>
<dbReference type="Pfam" id="PF01067">
    <property type="entry name" value="Calpain_III"/>
    <property type="match status" value="1"/>
</dbReference>
<keyword evidence="2" id="KW-0378">Hydrolase</keyword>
<dbReference type="InterPro" id="IPR022683">
    <property type="entry name" value="Calpain_III"/>
</dbReference>
<dbReference type="GO" id="GO:0004197">
    <property type="term" value="F:cysteine-type endopeptidase activity"/>
    <property type="evidence" value="ECO:0007669"/>
    <property type="project" value="TreeGrafter"/>
</dbReference>
<feature type="domain" description="Peptidase C2 calpain" evidence="4">
    <location>
        <begin position="2"/>
        <end position="119"/>
    </location>
</feature>
<name>A0A1Y1VBY0_9FUNG</name>
<protein>
    <recommendedName>
        <fullName evidence="4">Peptidase C2 calpain domain-containing protein</fullName>
    </recommendedName>
</protein>
<dbReference type="Proteomes" id="UP000193719">
    <property type="component" value="Unassembled WGS sequence"/>
</dbReference>
<dbReference type="AlphaFoldDB" id="A0A1Y1VBY0"/>
<gene>
    <name evidence="5" type="ORF">BCR36DRAFT_287240</name>
</gene>
<evidence type="ECO:0000256" key="3">
    <source>
        <dbReference type="ARBA" id="ARBA00022807"/>
    </source>
</evidence>
<feature type="domain" description="Peptidase C2 calpain" evidence="4">
    <location>
        <begin position="127"/>
        <end position="252"/>
    </location>
</feature>
<dbReference type="InterPro" id="IPR036213">
    <property type="entry name" value="Calpain_III_sf"/>
</dbReference>
<dbReference type="InterPro" id="IPR051297">
    <property type="entry name" value="PalB/RIM13"/>
</dbReference>
<evidence type="ECO:0000313" key="5">
    <source>
        <dbReference type="EMBL" id="ORX52268.1"/>
    </source>
</evidence>
<dbReference type="PANTHER" id="PTHR46143">
    <property type="entry name" value="CALPAIN-7"/>
    <property type="match status" value="1"/>
</dbReference>
<evidence type="ECO:0000256" key="2">
    <source>
        <dbReference type="ARBA" id="ARBA00022801"/>
    </source>
</evidence>
<dbReference type="SMART" id="SM00720">
    <property type="entry name" value="calpain_III"/>
    <property type="match status" value="2"/>
</dbReference>
<dbReference type="Gene3D" id="2.60.120.380">
    <property type="match status" value="2"/>
</dbReference>
<dbReference type="EMBL" id="MCFH01000016">
    <property type="protein sequence ID" value="ORX52268.1"/>
    <property type="molecule type" value="Genomic_DNA"/>
</dbReference>
<dbReference type="OrthoDB" id="167576at2759"/>
<keyword evidence="1" id="KW-0645">Protease</keyword>
<evidence type="ECO:0000259" key="4">
    <source>
        <dbReference type="SMART" id="SM00720"/>
    </source>
</evidence>
<proteinExistence type="predicted"/>
<evidence type="ECO:0000256" key="1">
    <source>
        <dbReference type="ARBA" id="ARBA00022670"/>
    </source>
</evidence>
<accession>A0A1Y1VBY0</accession>
<evidence type="ECO:0000313" key="6">
    <source>
        <dbReference type="Proteomes" id="UP000193719"/>
    </source>
</evidence>
<keyword evidence="3" id="KW-0788">Thiol protease</keyword>